<comment type="catalytic activity">
    <reaction evidence="9">
        <text>L-threonyl-[protein] + ATP = O-phospho-L-threonyl-[protein] + ADP + H(+)</text>
        <dbReference type="Rhea" id="RHEA:46608"/>
        <dbReference type="Rhea" id="RHEA-COMP:11060"/>
        <dbReference type="Rhea" id="RHEA-COMP:11605"/>
        <dbReference type="ChEBI" id="CHEBI:15378"/>
        <dbReference type="ChEBI" id="CHEBI:30013"/>
        <dbReference type="ChEBI" id="CHEBI:30616"/>
        <dbReference type="ChEBI" id="CHEBI:61977"/>
        <dbReference type="ChEBI" id="CHEBI:456216"/>
        <dbReference type="EC" id="2.7.11.1"/>
    </reaction>
</comment>
<dbReference type="PROSITE" id="PS00107">
    <property type="entry name" value="PROTEIN_KINASE_ATP"/>
    <property type="match status" value="1"/>
</dbReference>
<evidence type="ECO:0000256" key="4">
    <source>
        <dbReference type="ARBA" id="ARBA00022553"/>
    </source>
</evidence>
<sequence length="506" mass="57332">MSRKKIKGSGSIDLKSQGSDSEVKSQLKIGHYLLGVTLGAGTFGKVKVGKHHITGHKVAIKILNRQKIKSLDVAGKIRREIQFLKLFRHPHIIKLYQVISTPSDIFMVMEFVCGGELFDYILKHGKLSEQEARRFFQQIISGVDYCHRHMIVHRDLKPENLLLDSHNNVKIADFGLSNMMRDGEFLKTSCGSPNYAAPEVIKGDLYAGPEVDIWSCGVILYALLCGTLPFDDEHIPTLFKKIRSGVFAMPNYLSSLIAGLLTDMLQVDPITRITIDKIKCHSWFKIDLPAYLFPSTDNQGNQLDKEVISEICEKFGVNESDCLMELSSGDPQNQLVVAYDLILDNRRINALARVVQGFVNPPKNNVEGVSANMGRLVLTPTKTRSLSIRNGKRPRWHLGIRSKSRPFDIMAELYRALRKLGYEWKNVNSFCLRTRKIRKRGPGYLKFTTQLYMIDHTGYLLDFKSLPPDFDDDLSLDMDFDSNPGNCHEVMEFFEACSELIIALAR</sequence>
<dbReference type="GO" id="GO:0106310">
    <property type="term" value="F:protein serine kinase activity"/>
    <property type="evidence" value="ECO:0007669"/>
    <property type="project" value="RHEA"/>
</dbReference>
<comment type="similarity">
    <text evidence="1">Belongs to the protein kinase superfamily. CAMK Ser/Thr protein kinase family. SNF1 subfamily.</text>
</comment>
<keyword evidence="6 11" id="KW-0547">Nucleotide-binding</keyword>
<dbReference type="CDD" id="cd12122">
    <property type="entry name" value="AMPKA_C"/>
    <property type="match status" value="1"/>
</dbReference>
<dbReference type="FunFam" id="3.30.200.20:FF:000236">
    <property type="entry name" value="Non-specific serine/threonine protein kinase"/>
    <property type="match status" value="1"/>
</dbReference>
<dbReference type="EMBL" id="HAAD01004485">
    <property type="protein sequence ID" value="CDG70717.1"/>
    <property type="molecule type" value="mRNA"/>
</dbReference>
<dbReference type="InterPro" id="IPR049020">
    <property type="entry name" value="PRKAA1/2_AID"/>
</dbReference>
<keyword evidence="8 11" id="KW-0067">ATP-binding</keyword>
<dbReference type="GO" id="GO:0004679">
    <property type="term" value="F:AMP-activated protein kinase activity"/>
    <property type="evidence" value="ECO:0007669"/>
    <property type="project" value="UniProtKB-ARBA"/>
</dbReference>
<dbReference type="InterPro" id="IPR017441">
    <property type="entry name" value="Protein_kinase_ATP_BS"/>
</dbReference>
<dbReference type="GO" id="GO:0005737">
    <property type="term" value="C:cytoplasm"/>
    <property type="evidence" value="ECO:0007669"/>
    <property type="project" value="UniProtKB-ARBA"/>
</dbReference>
<dbReference type="InterPro" id="IPR032270">
    <property type="entry name" value="AMPK_C"/>
</dbReference>
<evidence type="ECO:0000256" key="11">
    <source>
        <dbReference type="PROSITE-ProRule" id="PRU10141"/>
    </source>
</evidence>
<dbReference type="AlphaFoldDB" id="T2MFI8"/>
<evidence type="ECO:0000256" key="8">
    <source>
        <dbReference type="ARBA" id="ARBA00022840"/>
    </source>
</evidence>
<feature type="binding site" evidence="11">
    <location>
        <position position="61"/>
    </location>
    <ligand>
        <name>ATP</name>
        <dbReference type="ChEBI" id="CHEBI:30616"/>
    </ligand>
</feature>
<evidence type="ECO:0000256" key="3">
    <source>
        <dbReference type="ARBA" id="ARBA00022527"/>
    </source>
</evidence>
<evidence type="ECO:0000256" key="1">
    <source>
        <dbReference type="ARBA" id="ARBA00006234"/>
    </source>
</evidence>
<evidence type="ECO:0000256" key="5">
    <source>
        <dbReference type="ARBA" id="ARBA00022679"/>
    </source>
</evidence>
<feature type="domain" description="Protein kinase" evidence="12">
    <location>
        <begin position="32"/>
        <end position="284"/>
    </location>
</feature>
<evidence type="ECO:0000256" key="10">
    <source>
        <dbReference type="ARBA" id="ARBA00048679"/>
    </source>
</evidence>
<dbReference type="PANTHER" id="PTHR24346">
    <property type="entry name" value="MAP/MICROTUBULE AFFINITY-REGULATING KINASE"/>
    <property type="match status" value="1"/>
</dbReference>
<dbReference type="GO" id="GO:0035556">
    <property type="term" value="P:intracellular signal transduction"/>
    <property type="evidence" value="ECO:0007669"/>
    <property type="project" value="TreeGrafter"/>
</dbReference>
<dbReference type="CDD" id="cd14079">
    <property type="entry name" value="STKc_AMPK_alpha"/>
    <property type="match status" value="1"/>
</dbReference>
<keyword evidence="4" id="KW-0597">Phosphoprotein</keyword>
<dbReference type="InterPro" id="IPR011009">
    <property type="entry name" value="Kinase-like_dom_sf"/>
</dbReference>
<protein>
    <recommendedName>
        <fullName evidence="2">non-specific serine/threonine protein kinase</fullName>
        <ecNumber evidence="2">2.7.11.1</ecNumber>
    </recommendedName>
</protein>
<dbReference type="PANTHER" id="PTHR24346:SF110">
    <property type="entry name" value="NON-SPECIFIC SERINE_THREONINE PROTEIN KINASE"/>
    <property type="match status" value="1"/>
</dbReference>
<dbReference type="CDD" id="cd14336">
    <property type="entry name" value="UBA_AID_AMPKalpha"/>
    <property type="match status" value="1"/>
</dbReference>
<reference evidence="13" key="1">
    <citation type="journal article" date="2013" name="Genome Biol. Evol.">
        <title>Punctuated emergences of genetic and phenotypic innovations in eumetazoan, bilaterian, euteleostome, and hominidae ancestors.</title>
        <authorList>
            <person name="Wenger Y."/>
            <person name="Galliot B."/>
        </authorList>
    </citation>
    <scope>NUCLEOTIDE SEQUENCE</scope>
    <source>
        <tissue evidence="13">Whole animals</tissue>
    </source>
</reference>
<evidence type="ECO:0000256" key="2">
    <source>
        <dbReference type="ARBA" id="ARBA00012513"/>
    </source>
</evidence>
<evidence type="ECO:0000256" key="7">
    <source>
        <dbReference type="ARBA" id="ARBA00022777"/>
    </source>
</evidence>
<evidence type="ECO:0000259" key="12">
    <source>
        <dbReference type="PROSITE" id="PS50011"/>
    </source>
</evidence>
<evidence type="ECO:0000313" key="13">
    <source>
        <dbReference type="EMBL" id="CDG70717.1"/>
    </source>
</evidence>
<proteinExistence type="evidence at transcript level"/>
<dbReference type="Gene3D" id="3.30.200.20">
    <property type="entry name" value="Phosphorylase Kinase, domain 1"/>
    <property type="match status" value="1"/>
</dbReference>
<dbReference type="OrthoDB" id="193931at2759"/>
<dbReference type="SUPFAM" id="SSF56112">
    <property type="entry name" value="Protein kinase-like (PK-like)"/>
    <property type="match status" value="1"/>
</dbReference>
<dbReference type="Pfam" id="PF00069">
    <property type="entry name" value="Pkinase"/>
    <property type="match status" value="1"/>
</dbReference>
<dbReference type="InterPro" id="IPR028375">
    <property type="entry name" value="KA1/Ssp2_C"/>
</dbReference>
<evidence type="ECO:0000256" key="6">
    <source>
        <dbReference type="ARBA" id="ARBA00022741"/>
    </source>
</evidence>
<gene>
    <name evidence="13" type="primary">PRKAA2</name>
</gene>
<dbReference type="PROSITE" id="PS50011">
    <property type="entry name" value="PROTEIN_KINASE_DOM"/>
    <property type="match status" value="1"/>
</dbReference>
<organism evidence="13">
    <name type="scientific">Hydra vulgaris</name>
    <name type="common">Hydra</name>
    <name type="synonym">Hydra attenuata</name>
    <dbReference type="NCBI Taxonomy" id="6087"/>
    <lineage>
        <taxon>Eukaryota</taxon>
        <taxon>Metazoa</taxon>
        <taxon>Cnidaria</taxon>
        <taxon>Hydrozoa</taxon>
        <taxon>Hydroidolina</taxon>
        <taxon>Anthoathecata</taxon>
        <taxon>Aplanulata</taxon>
        <taxon>Hydridae</taxon>
        <taxon>Hydra</taxon>
    </lineage>
</organism>
<name>T2MFI8_HYDVU</name>
<dbReference type="PROSITE" id="PS00108">
    <property type="entry name" value="PROTEIN_KINASE_ST"/>
    <property type="match status" value="1"/>
</dbReference>
<accession>T2MFI8</accession>
<keyword evidence="5" id="KW-0808">Transferase</keyword>
<dbReference type="Gene3D" id="1.10.8.10">
    <property type="entry name" value="DNA helicase RuvA subunit, C-terminal domain"/>
    <property type="match status" value="1"/>
</dbReference>
<dbReference type="InterPro" id="IPR000719">
    <property type="entry name" value="Prot_kinase_dom"/>
</dbReference>
<dbReference type="GO" id="GO:0005524">
    <property type="term" value="F:ATP binding"/>
    <property type="evidence" value="ECO:0007669"/>
    <property type="project" value="UniProtKB-UniRule"/>
</dbReference>
<dbReference type="Pfam" id="PF16579">
    <property type="entry name" value="AdenylateSensor"/>
    <property type="match status" value="1"/>
</dbReference>
<dbReference type="SMART" id="SM00220">
    <property type="entry name" value="S_TKc"/>
    <property type="match status" value="1"/>
</dbReference>
<dbReference type="EC" id="2.7.11.1" evidence="2"/>
<dbReference type="Gene3D" id="1.10.510.10">
    <property type="entry name" value="Transferase(Phosphotransferase) domain 1"/>
    <property type="match status" value="1"/>
</dbReference>
<dbReference type="Pfam" id="PF21147">
    <property type="entry name" value="AMPK_alpha_AID"/>
    <property type="match status" value="1"/>
</dbReference>
<dbReference type="GO" id="GO:0120025">
    <property type="term" value="C:plasma membrane bounded cell projection"/>
    <property type="evidence" value="ECO:0007669"/>
    <property type="project" value="UniProtKB-ARBA"/>
</dbReference>
<dbReference type="FunFam" id="1.10.510.10:FF:000079">
    <property type="entry name" value="Non-specific serine/threonine protein kinase"/>
    <property type="match status" value="1"/>
</dbReference>
<evidence type="ECO:0000256" key="9">
    <source>
        <dbReference type="ARBA" id="ARBA00047899"/>
    </source>
</evidence>
<keyword evidence="3" id="KW-0723">Serine/threonine-protein kinase</keyword>
<dbReference type="SUPFAM" id="SSF103243">
    <property type="entry name" value="KA1-like"/>
    <property type="match status" value="1"/>
</dbReference>
<dbReference type="Gene3D" id="3.30.310.80">
    <property type="entry name" value="Kinase associated domain 1, KA1"/>
    <property type="match status" value="1"/>
</dbReference>
<keyword evidence="7 13" id="KW-0418">Kinase</keyword>
<dbReference type="InterPro" id="IPR008271">
    <property type="entry name" value="Ser/Thr_kinase_AS"/>
</dbReference>
<comment type="catalytic activity">
    <reaction evidence="10">
        <text>L-seryl-[protein] + ATP = O-phospho-L-seryl-[protein] + ADP + H(+)</text>
        <dbReference type="Rhea" id="RHEA:17989"/>
        <dbReference type="Rhea" id="RHEA-COMP:9863"/>
        <dbReference type="Rhea" id="RHEA-COMP:11604"/>
        <dbReference type="ChEBI" id="CHEBI:15378"/>
        <dbReference type="ChEBI" id="CHEBI:29999"/>
        <dbReference type="ChEBI" id="CHEBI:30616"/>
        <dbReference type="ChEBI" id="CHEBI:83421"/>
        <dbReference type="ChEBI" id="CHEBI:456216"/>
        <dbReference type="EC" id="2.7.11.1"/>
    </reaction>
</comment>